<evidence type="ECO:0008006" key="3">
    <source>
        <dbReference type="Google" id="ProtNLM"/>
    </source>
</evidence>
<organism evidence="1 2">
    <name type="scientific">Clonostachys byssicola</name>
    <dbReference type="NCBI Taxonomy" id="160290"/>
    <lineage>
        <taxon>Eukaryota</taxon>
        <taxon>Fungi</taxon>
        <taxon>Dikarya</taxon>
        <taxon>Ascomycota</taxon>
        <taxon>Pezizomycotina</taxon>
        <taxon>Sordariomycetes</taxon>
        <taxon>Hypocreomycetidae</taxon>
        <taxon>Hypocreales</taxon>
        <taxon>Bionectriaceae</taxon>
        <taxon>Clonostachys</taxon>
    </lineage>
</organism>
<proteinExistence type="predicted"/>
<dbReference type="OrthoDB" id="5333491at2759"/>
<evidence type="ECO:0000313" key="1">
    <source>
        <dbReference type="EMBL" id="CAG9982902.1"/>
    </source>
</evidence>
<gene>
    <name evidence="1" type="ORF">CBYS24578_00011177</name>
</gene>
<protein>
    <recommendedName>
        <fullName evidence="3">F-box domain-containing protein</fullName>
    </recommendedName>
</protein>
<accession>A0A9N9U6H4</accession>
<reference evidence="2" key="1">
    <citation type="submission" date="2019-06" db="EMBL/GenBank/DDBJ databases">
        <authorList>
            <person name="Broberg M."/>
        </authorList>
    </citation>
    <scope>NUCLEOTIDE SEQUENCE [LARGE SCALE GENOMIC DNA]</scope>
</reference>
<name>A0A9N9U6H4_9HYPO</name>
<sequence>MDHLPQEIYDEIVSILAAEPTAQLASYATISRPWQMAVEKQTCRYFILSSDQIDDFNSFFATRHRRRFIRTIYYKVRLPSYNYLQLRRRYEGEPDRRAHDQAFTAAIQHLFQSLSSWDPAIDSSLNLKITELMSPSDNELPEYSGMDPDDVSESFFESDLGDQRYLYSYIQLLASDDLPQVPVVESLLVTQFRRKVAHCVPLQIAAKLPNLRSATLLVDDMEDRYPLLRAENREAITTWVQQTIPKATELRDFGLFLNREEDSFAARLPDGMADHLCSSIRETTAHLPHLKSLAFCGTIDKSLFWPSPGRSLVAPFWQNLQTLEVDFYASRSSNGWYFSGLRTSPEVLDGTPELIAASSSMPPGYADDGEPPPEVEEELDFDRFMEYAVPHCDDTPTPDDNLIEPLLQSFGKACLQMPNLKKAHLVTSIVVKDRPPEIYNACQADWGVWYIAPHQALSQTTRAVTSLTRGTSVHRRVIWDVGDWRPSEPLRALFNRLGQEKHGGIMLERYVDTWNTILKPRLIEAARREAADYLGRNFLDDEYMEFMYDQHWDPENPYFMDVLDEEMYLYDVDAMSEWDMDGDEFMTNDPDVFWDDLMEANNGSFPHE</sequence>
<dbReference type="Proteomes" id="UP000754883">
    <property type="component" value="Unassembled WGS sequence"/>
</dbReference>
<dbReference type="AlphaFoldDB" id="A0A9N9U6H4"/>
<reference evidence="1 2" key="2">
    <citation type="submission" date="2021-10" db="EMBL/GenBank/DDBJ databases">
        <authorList>
            <person name="Piombo E."/>
        </authorList>
    </citation>
    <scope>NUCLEOTIDE SEQUENCE [LARGE SCALE GENOMIC DNA]</scope>
</reference>
<keyword evidence="2" id="KW-1185">Reference proteome</keyword>
<dbReference type="EMBL" id="CABFNO020001350">
    <property type="protein sequence ID" value="CAG9982902.1"/>
    <property type="molecule type" value="Genomic_DNA"/>
</dbReference>
<evidence type="ECO:0000313" key="2">
    <source>
        <dbReference type="Proteomes" id="UP000754883"/>
    </source>
</evidence>
<comment type="caution">
    <text evidence="1">The sequence shown here is derived from an EMBL/GenBank/DDBJ whole genome shotgun (WGS) entry which is preliminary data.</text>
</comment>